<proteinExistence type="predicted"/>
<keyword evidence="4" id="KW-1185">Reference proteome</keyword>
<comment type="caution">
    <text evidence="3">The sequence shown here is derived from an EMBL/GenBank/DDBJ whole genome shotgun (WGS) entry which is preliminary data.</text>
</comment>
<dbReference type="PANTHER" id="PTHR11712:SF336">
    <property type="entry name" value="3-OXOACYL-[ACYL-CARRIER-PROTEIN] SYNTHASE, MITOCHONDRIAL"/>
    <property type="match status" value="1"/>
</dbReference>
<dbReference type="PANTHER" id="PTHR11712">
    <property type="entry name" value="POLYKETIDE SYNTHASE-RELATED"/>
    <property type="match status" value="1"/>
</dbReference>
<dbReference type="GO" id="GO:0006633">
    <property type="term" value="P:fatty acid biosynthetic process"/>
    <property type="evidence" value="ECO:0007669"/>
    <property type="project" value="TreeGrafter"/>
</dbReference>
<evidence type="ECO:0000313" key="4">
    <source>
        <dbReference type="Proteomes" id="UP000325105"/>
    </source>
</evidence>
<evidence type="ECO:0000259" key="2">
    <source>
        <dbReference type="Pfam" id="PF00109"/>
    </source>
</evidence>
<dbReference type="Gene3D" id="3.40.47.10">
    <property type="match status" value="1"/>
</dbReference>
<dbReference type="EMBL" id="VNHX01000008">
    <property type="protein sequence ID" value="TYP95943.1"/>
    <property type="molecule type" value="Genomic_DNA"/>
</dbReference>
<feature type="domain" description="Beta-ketoacyl synthase-like N-terminal" evidence="2">
    <location>
        <begin position="34"/>
        <end position="204"/>
    </location>
</feature>
<dbReference type="InterPro" id="IPR000794">
    <property type="entry name" value="Beta-ketoacyl_synthase"/>
</dbReference>
<dbReference type="Proteomes" id="UP000325105">
    <property type="component" value="Unassembled WGS sequence"/>
</dbReference>
<protein>
    <submittedName>
        <fullName evidence="3">Beta-ketoacyl synthase-like protein</fullName>
    </submittedName>
</protein>
<keyword evidence="1" id="KW-0808">Transferase</keyword>
<dbReference type="InterPro" id="IPR014030">
    <property type="entry name" value="Ketoacyl_synth_N"/>
</dbReference>
<name>A0A5S5DIZ0_9SPHI</name>
<organism evidence="3 4">
    <name type="scientific">Sphingobacterium allocomposti</name>
    <dbReference type="NCBI Taxonomy" id="415956"/>
    <lineage>
        <taxon>Bacteria</taxon>
        <taxon>Pseudomonadati</taxon>
        <taxon>Bacteroidota</taxon>
        <taxon>Sphingobacteriia</taxon>
        <taxon>Sphingobacteriales</taxon>
        <taxon>Sphingobacteriaceae</taxon>
        <taxon>Sphingobacterium</taxon>
    </lineage>
</organism>
<dbReference type="InterPro" id="IPR016039">
    <property type="entry name" value="Thiolase-like"/>
</dbReference>
<reference evidence="3 4" key="1">
    <citation type="submission" date="2019-07" db="EMBL/GenBank/DDBJ databases">
        <title>Genomic Encyclopedia of Archaeal and Bacterial Type Strains, Phase II (KMG-II): from individual species to whole genera.</title>
        <authorList>
            <person name="Goeker M."/>
        </authorList>
    </citation>
    <scope>NUCLEOTIDE SEQUENCE [LARGE SCALE GENOMIC DNA]</scope>
    <source>
        <strain evidence="3 4">DSM 18850</strain>
    </source>
</reference>
<dbReference type="Pfam" id="PF00109">
    <property type="entry name" value="ketoacyl-synt"/>
    <property type="match status" value="1"/>
</dbReference>
<dbReference type="SUPFAM" id="SSF53901">
    <property type="entry name" value="Thiolase-like"/>
    <property type="match status" value="1"/>
</dbReference>
<accession>A0A5S5DIZ0</accession>
<evidence type="ECO:0000313" key="3">
    <source>
        <dbReference type="EMBL" id="TYP95943.1"/>
    </source>
</evidence>
<evidence type="ECO:0000256" key="1">
    <source>
        <dbReference type="ARBA" id="ARBA00022679"/>
    </source>
</evidence>
<dbReference type="GO" id="GO:0004315">
    <property type="term" value="F:3-oxoacyl-[acyl-carrier-protein] synthase activity"/>
    <property type="evidence" value="ECO:0007669"/>
    <property type="project" value="TreeGrafter"/>
</dbReference>
<dbReference type="AlphaFoldDB" id="A0A5S5DIZ0"/>
<dbReference type="GO" id="GO:0005829">
    <property type="term" value="C:cytosol"/>
    <property type="evidence" value="ECO:0007669"/>
    <property type="project" value="TreeGrafter"/>
</dbReference>
<sequence length="340" mass="37115">MTPQGIWRPSFFEEAVPIDSPITAAIQPSYKALIPPALIRRMSRGIKMGIFAAQQALDEAGVSTPEAIIVGTGLGCSEDSEKFLRTILDNDEQFLTPTSFIQSTHNTVAAQIALRLACQGYNFTYVNRSVSFESGMLDAMLQIHSGEVANVLVGGVDEISDHTYSLLQRIGYIKPDGVNESIKTSQTQGVNYAEGATFFLLSGERTAESYAELVDVHIINSVGEDEITATISGFLQGNGLTSHDIDIAILGINGDKAFDSYYFPVQEQLTNADVLYYKHLIGQYDSCSAFAPAVAATVAKHGAAQPILRWQGRPQRPVKNILLYNQYRGKDHSLLLVRTC</sequence>
<gene>
    <name evidence="3" type="ORF">BC792_10834</name>
</gene>